<keyword evidence="5" id="KW-0472">Membrane</keyword>
<dbReference type="PANTHER" id="PTHR19957">
    <property type="entry name" value="SYNTAXIN"/>
    <property type="match status" value="1"/>
</dbReference>
<evidence type="ECO:0000313" key="8">
    <source>
        <dbReference type="EMBL" id="CAG8676666.1"/>
    </source>
</evidence>
<dbReference type="PANTHER" id="PTHR19957:SF307">
    <property type="entry name" value="PROTEIN SSO1-RELATED"/>
    <property type="match status" value="1"/>
</dbReference>
<dbReference type="GO" id="GO:0006886">
    <property type="term" value="P:intracellular protein transport"/>
    <property type="evidence" value="ECO:0007669"/>
    <property type="project" value="TreeGrafter"/>
</dbReference>
<reference evidence="8" key="1">
    <citation type="submission" date="2021-06" db="EMBL/GenBank/DDBJ databases">
        <authorList>
            <person name="Kallberg Y."/>
            <person name="Tangrot J."/>
            <person name="Rosling A."/>
        </authorList>
    </citation>
    <scope>NUCLEOTIDE SEQUENCE</scope>
    <source>
        <strain evidence="8">UK204</strain>
    </source>
</reference>
<dbReference type="InterPro" id="IPR045242">
    <property type="entry name" value="Syntaxin"/>
</dbReference>
<dbReference type="PROSITE" id="PS50192">
    <property type="entry name" value="T_SNARE"/>
    <property type="match status" value="1"/>
</dbReference>
<evidence type="ECO:0000259" key="7">
    <source>
        <dbReference type="PROSITE" id="PS50192"/>
    </source>
</evidence>
<evidence type="ECO:0000256" key="6">
    <source>
        <dbReference type="SAM" id="Coils"/>
    </source>
</evidence>
<evidence type="ECO:0000256" key="3">
    <source>
        <dbReference type="ARBA" id="ARBA00022692"/>
    </source>
</evidence>
<dbReference type="GO" id="GO:0006906">
    <property type="term" value="P:vesicle fusion"/>
    <property type="evidence" value="ECO:0007669"/>
    <property type="project" value="TreeGrafter"/>
</dbReference>
<keyword evidence="9" id="KW-1185">Reference proteome</keyword>
<protein>
    <submittedName>
        <fullName evidence="8">10754_t:CDS:1</fullName>
    </submittedName>
</protein>
<dbReference type="InterPro" id="IPR006011">
    <property type="entry name" value="Syntaxin_N"/>
</dbReference>
<feature type="coiled-coil region" evidence="6">
    <location>
        <begin position="194"/>
        <end position="256"/>
    </location>
</feature>
<gene>
    <name evidence="8" type="ORF">FCALED_LOCUS12289</name>
</gene>
<feature type="domain" description="T-SNARE coiled-coil homology" evidence="7">
    <location>
        <begin position="184"/>
        <end position="246"/>
    </location>
</feature>
<evidence type="ECO:0000313" key="9">
    <source>
        <dbReference type="Proteomes" id="UP000789570"/>
    </source>
</evidence>
<evidence type="ECO:0000256" key="1">
    <source>
        <dbReference type="ARBA" id="ARBA00004211"/>
    </source>
</evidence>
<sequence length="258" mass="30154">MQGIQHDKRLPQVSNPKTQSFINETWLIENELNSLSSNISNILSIQTQITIATSDKNEISLLKSRDSLISLTKNLLISTKNKIKSLEVQNLKEVGASSTANDFEFRNQRIIHLKEKFIQCLETYKDIENNYMKQQKERLNRQFKIVNPNANYDDIAETDRPVFLQSIMNTINQRQNVEDSKRVLEEVNRRHDDIKQIERTIVELVELFEEMKLQVELQDYIIVKIANEVEMVENDAKDATVELKHAENIIEQLTERKV</sequence>
<dbReference type="GO" id="GO:0048278">
    <property type="term" value="P:vesicle docking"/>
    <property type="evidence" value="ECO:0007669"/>
    <property type="project" value="TreeGrafter"/>
</dbReference>
<dbReference type="GO" id="GO:0012505">
    <property type="term" value="C:endomembrane system"/>
    <property type="evidence" value="ECO:0007669"/>
    <property type="project" value="TreeGrafter"/>
</dbReference>
<comment type="caution">
    <text evidence="8">The sequence shown here is derived from an EMBL/GenBank/DDBJ whole genome shotgun (WGS) entry which is preliminary data.</text>
</comment>
<dbReference type="Proteomes" id="UP000789570">
    <property type="component" value="Unassembled WGS sequence"/>
</dbReference>
<organism evidence="8 9">
    <name type="scientific">Funneliformis caledonium</name>
    <dbReference type="NCBI Taxonomy" id="1117310"/>
    <lineage>
        <taxon>Eukaryota</taxon>
        <taxon>Fungi</taxon>
        <taxon>Fungi incertae sedis</taxon>
        <taxon>Mucoromycota</taxon>
        <taxon>Glomeromycotina</taxon>
        <taxon>Glomeromycetes</taxon>
        <taxon>Glomerales</taxon>
        <taxon>Glomeraceae</taxon>
        <taxon>Funneliformis</taxon>
    </lineage>
</organism>
<name>A0A9N9EJF7_9GLOM</name>
<evidence type="ECO:0000256" key="4">
    <source>
        <dbReference type="ARBA" id="ARBA00022989"/>
    </source>
</evidence>
<dbReference type="GO" id="GO:0005484">
    <property type="term" value="F:SNAP receptor activity"/>
    <property type="evidence" value="ECO:0007669"/>
    <property type="project" value="TreeGrafter"/>
</dbReference>
<dbReference type="GO" id="GO:0031201">
    <property type="term" value="C:SNARE complex"/>
    <property type="evidence" value="ECO:0007669"/>
    <property type="project" value="TreeGrafter"/>
</dbReference>
<dbReference type="AlphaFoldDB" id="A0A9N9EJF7"/>
<dbReference type="SMART" id="SM00397">
    <property type="entry name" value="t_SNARE"/>
    <property type="match status" value="1"/>
</dbReference>
<dbReference type="SUPFAM" id="SSF47661">
    <property type="entry name" value="t-snare proteins"/>
    <property type="match status" value="1"/>
</dbReference>
<dbReference type="InterPro" id="IPR010989">
    <property type="entry name" value="SNARE"/>
</dbReference>
<comment type="subcellular location">
    <subcellularLocation>
        <location evidence="1">Membrane</location>
        <topology evidence="1">Single-pass type IV membrane protein</topology>
    </subcellularLocation>
</comment>
<dbReference type="InterPro" id="IPR000727">
    <property type="entry name" value="T_SNARE_dom"/>
</dbReference>
<dbReference type="GO" id="GO:0005886">
    <property type="term" value="C:plasma membrane"/>
    <property type="evidence" value="ECO:0007669"/>
    <property type="project" value="TreeGrafter"/>
</dbReference>
<keyword evidence="4" id="KW-1133">Transmembrane helix</keyword>
<dbReference type="Pfam" id="PF00804">
    <property type="entry name" value="Syntaxin"/>
    <property type="match status" value="1"/>
</dbReference>
<proteinExistence type="inferred from homology"/>
<accession>A0A9N9EJF7</accession>
<keyword evidence="3" id="KW-0812">Transmembrane</keyword>
<dbReference type="GO" id="GO:0000149">
    <property type="term" value="F:SNARE binding"/>
    <property type="evidence" value="ECO:0007669"/>
    <property type="project" value="TreeGrafter"/>
</dbReference>
<keyword evidence="6" id="KW-0175">Coiled coil</keyword>
<evidence type="ECO:0000256" key="2">
    <source>
        <dbReference type="ARBA" id="ARBA00009063"/>
    </source>
</evidence>
<comment type="similarity">
    <text evidence="2">Belongs to the syntaxin family.</text>
</comment>
<dbReference type="OrthoDB" id="10255013at2759"/>
<dbReference type="EMBL" id="CAJVPQ010005852">
    <property type="protein sequence ID" value="CAG8676666.1"/>
    <property type="molecule type" value="Genomic_DNA"/>
</dbReference>
<dbReference type="Gene3D" id="1.20.58.70">
    <property type="match status" value="1"/>
</dbReference>
<evidence type="ECO:0000256" key="5">
    <source>
        <dbReference type="ARBA" id="ARBA00023136"/>
    </source>
</evidence>
<dbReference type="GO" id="GO:0006887">
    <property type="term" value="P:exocytosis"/>
    <property type="evidence" value="ECO:0007669"/>
    <property type="project" value="TreeGrafter"/>
</dbReference>